<reference evidence="1 2" key="1">
    <citation type="journal article" date="2019" name="G3 (Bethesda)">
        <title>Sequencing of a Wild Apple (Malus baccata) Genome Unravels the Differences Between Cultivated and Wild Apple Species Regarding Disease Resistance and Cold Tolerance.</title>
        <authorList>
            <person name="Chen X."/>
        </authorList>
    </citation>
    <scope>NUCLEOTIDE SEQUENCE [LARGE SCALE GENOMIC DNA]</scope>
    <source>
        <strain evidence="2">cv. Shandingzi</strain>
        <tissue evidence="1">Leaves</tissue>
    </source>
</reference>
<keyword evidence="2" id="KW-1185">Reference proteome</keyword>
<evidence type="ECO:0000313" key="1">
    <source>
        <dbReference type="EMBL" id="TQE14019.1"/>
    </source>
</evidence>
<name>A0A540NSN4_MALBA</name>
<comment type="caution">
    <text evidence="1">The sequence shown here is derived from an EMBL/GenBank/DDBJ whole genome shotgun (WGS) entry which is preliminary data.</text>
</comment>
<evidence type="ECO:0000313" key="2">
    <source>
        <dbReference type="Proteomes" id="UP000315295"/>
    </source>
</evidence>
<proteinExistence type="predicted"/>
<dbReference type="Proteomes" id="UP000315295">
    <property type="component" value="Unassembled WGS sequence"/>
</dbReference>
<organism evidence="1 2">
    <name type="scientific">Malus baccata</name>
    <name type="common">Siberian crab apple</name>
    <name type="synonym">Pyrus baccata</name>
    <dbReference type="NCBI Taxonomy" id="106549"/>
    <lineage>
        <taxon>Eukaryota</taxon>
        <taxon>Viridiplantae</taxon>
        <taxon>Streptophyta</taxon>
        <taxon>Embryophyta</taxon>
        <taxon>Tracheophyta</taxon>
        <taxon>Spermatophyta</taxon>
        <taxon>Magnoliopsida</taxon>
        <taxon>eudicotyledons</taxon>
        <taxon>Gunneridae</taxon>
        <taxon>Pentapetalae</taxon>
        <taxon>rosids</taxon>
        <taxon>fabids</taxon>
        <taxon>Rosales</taxon>
        <taxon>Rosaceae</taxon>
        <taxon>Amygdaloideae</taxon>
        <taxon>Maleae</taxon>
        <taxon>Malus</taxon>
    </lineage>
</organism>
<dbReference type="EMBL" id="VIEB01000006">
    <property type="protein sequence ID" value="TQE14019.1"/>
    <property type="molecule type" value="Genomic_DNA"/>
</dbReference>
<accession>A0A540NSN4</accession>
<sequence length="108" mass="11911">MQFDPPKALSSNTKYLTRKRFRKQIYWKRGNGFWRGSGEEAAVGKGVAAAKNKEVGDLREPWNILGLDEGSSSKNGNLGAILQNSNASFLENLANGIEPNFLSLAIRK</sequence>
<dbReference type="AlphaFoldDB" id="A0A540NSN4"/>
<protein>
    <submittedName>
        <fullName evidence="1">Uncharacterized protein</fullName>
    </submittedName>
</protein>
<gene>
    <name evidence="1" type="ORF">C1H46_000313</name>
</gene>